<dbReference type="AlphaFoldDB" id="A0A8J3S7G6"/>
<evidence type="ECO:0000313" key="2">
    <source>
        <dbReference type="Proteomes" id="UP000655044"/>
    </source>
</evidence>
<dbReference type="Proteomes" id="UP000655044">
    <property type="component" value="Unassembled WGS sequence"/>
</dbReference>
<dbReference type="RefSeq" id="WP_189244249.1">
    <property type="nucleotide sequence ID" value="NZ_BMQP01000128.1"/>
</dbReference>
<name>A0A8J3S7G6_PLARO</name>
<reference evidence="1" key="1">
    <citation type="submission" date="2021-01" db="EMBL/GenBank/DDBJ databases">
        <title>Whole genome shotgun sequence of Planobispora rosea NBRC 15558.</title>
        <authorList>
            <person name="Komaki H."/>
            <person name="Tamura T."/>
        </authorList>
    </citation>
    <scope>NUCLEOTIDE SEQUENCE</scope>
    <source>
        <strain evidence="1">NBRC 15558</strain>
    </source>
</reference>
<dbReference type="EMBL" id="BOOI01000173">
    <property type="protein sequence ID" value="GIH89362.1"/>
    <property type="molecule type" value="Genomic_DNA"/>
</dbReference>
<organism evidence="1 2">
    <name type="scientific">Planobispora rosea</name>
    <dbReference type="NCBI Taxonomy" id="35762"/>
    <lineage>
        <taxon>Bacteria</taxon>
        <taxon>Bacillati</taxon>
        <taxon>Actinomycetota</taxon>
        <taxon>Actinomycetes</taxon>
        <taxon>Streptosporangiales</taxon>
        <taxon>Streptosporangiaceae</taxon>
        <taxon>Planobispora</taxon>
    </lineage>
</organism>
<sequence length="128" mass="13559">MPLYIRREDASYLANALPALVLVSTDPIERLPVFQLDAGRPLPCEGWQILAGLTASVVDGPGDCGIFVEGIAHPKEAEERFAWLEAVNHAGGAVVLVVNSHSAVDDWAALADGEKAWGGFVPAVQRTG</sequence>
<comment type="caution">
    <text evidence="1">The sequence shown here is derived from an EMBL/GenBank/DDBJ whole genome shotgun (WGS) entry which is preliminary data.</text>
</comment>
<protein>
    <submittedName>
        <fullName evidence="1">Uncharacterized protein</fullName>
    </submittedName>
</protein>
<evidence type="ECO:0000313" key="1">
    <source>
        <dbReference type="EMBL" id="GIH89362.1"/>
    </source>
</evidence>
<accession>A0A8J3S7G6</accession>
<keyword evidence="2" id="KW-1185">Reference proteome</keyword>
<proteinExistence type="predicted"/>
<gene>
    <name evidence="1" type="ORF">Pro02_77700</name>
</gene>